<feature type="region of interest" description="Disordered" evidence="1">
    <location>
        <begin position="98"/>
        <end position="137"/>
    </location>
</feature>
<dbReference type="RefSeq" id="WP_108640129.1">
    <property type="nucleotide sequence ID" value="NZ_QCYG01000003.1"/>
</dbReference>
<dbReference type="Proteomes" id="UP000244817">
    <property type="component" value="Unassembled WGS sequence"/>
</dbReference>
<feature type="transmembrane region" description="Helical" evidence="2">
    <location>
        <begin position="13"/>
        <end position="32"/>
    </location>
</feature>
<dbReference type="OrthoDB" id="9807941at2"/>
<dbReference type="AlphaFoldDB" id="A0A2T7FYR6"/>
<keyword evidence="2" id="KW-0812">Transmembrane</keyword>
<feature type="region of interest" description="Disordered" evidence="1">
    <location>
        <begin position="65"/>
        <end position="85"/>
    </location>
</feature>
<accession>A0A2T7FYR6</accession>
<comment type="caution">
    <text evidence="3">The sequence shown here is derived from an EMBL/GenBank/DDBJ whole genome shotgun (WGS) entry which is preliminary data.</text>
</comment>
<proteinExistence type="predicted"/>
<sequence>MTLEGMTFLLAEIWGLLALAGLVGVLSGWLIWGGRSAAARDLTARNDEIQRLRAELQRARVQAAWADDAGEDIPPMQGGGYRRPEAALAPGEVPAQAAVTPQPVPGLAPIAAPNPLRTAPQPTPDKTGKPDTLAEPRDGIADDLTRIKGVGRKIATACNRLGIWHYDQIAAWTPENIAWMESHLGGPKGRIARDDWVTQAQTLSGAGEPVFKHR</sequence>
<reference evidence="3 4" key="1">
    <citation type="submission" date="2018-04" db="EMBL/GenBank/DDBJ databases">
        <title>Pelagivirga bohaiensis gen. nov., sp. nov., a bacterium isolated from the Bohai Sea.</title>
        <authorList>
            <person name="Ji X."/>
        </authorList>
    </citation>
    <scope>NUCLEOTIDE SEQUENCE [LARGE SCALE GENOMIC DNA]</scope>
    <source>
        <strain evidence="3 4">BH-SD16</strain>
    </source>
</reference>
<evidence type="ECO:0000256" key="1">
    <source>
        <dbReference type="SAM" id="MobiDB-lite"/>
    </source>
</evidence>
<keyword evidence="2" id="KW-1133">Transmembrane helix</keyword>
<evidence type="ECO:0000313" key="4">
    <source>
        <dbReference type="Proteomes" id="UP000244817"/>
    </source>
</evidence>
<name>A0A2T7FYR6_9RHOB</name>
<keyword evidence="4" id="KW-1185">Reference proteome</keyword>
<gene>
    <name evidence="3" type="ORF">DC363_05510</name>
</gene>
<dbReference type="Gene3D" id="1.10.150.20">
    <property type="entry name" value="5' to 3' exonuclease, C-terminal subdomain"/>
    <property type="match status" value="1"/>
</dbReference>
<dbReference type="EMBL" id="QCYG01000003">
    <property type="protein sequence ID" value="PVA07301.1"/>
    <property type="molecule type" value="Genomic_DNA"/>
</dbReference>
<feature type="compositionally biased region" description="Basic and acidic residues" evidence="1">
    <location>
        <begin position="126"/>
        <end position="137"/>
    </location>
</feature>
<evidence type="ECO:0000256" key="2">
    <source>
        <dbReference type="SAM" id="Phobius"/>
    </source>
</evidence>
<protein>
    <submittedName>
        <fullName evidence="3">NADH-quinone oxidoreductase subunit E</fullName>
    </submittedName>
</protein>
<organism evidence="3 4">
    <name type="scientific">Thalassorhabdomicrobium marinisediminis</name>
    <dbReference type="NCBI Taxonomy" id="2170577"/>
    <lineage>
        <taxon>Bacteria</taxon>
        <taxon>Pseudomonadati</taxon>
        <taxon>Pseudomonadota</taxon>
        <taxon>Alphaproteobacteria</taxon>
        <taxon>Rhodobacterales</taxon>
        <taxon>Paracoccaceae</taxon>
        <taxon>Thalassorhabdomicrobium</taxon>
    </lineage>
</organism>
<keyword evidence="2" id="KW-0472">Membrane</keyword>
<evidence type="ECO:0000313" key="3">
    <source>
        <dbReference type="EMBL" id="PVA07301.1"/>
    </source>
</evidence>